<evidence type="ECO:0000256" key="2">
    <source>
        <dbReference type="ARBA" id="ARBA00022670"/>
    </source>
</evidence>
<evidence type="ECO:0000256" key="5">
    <source>
        <dbReference type="SAM" id="MobiDB-lite"/>
    </source>
</evidence>
<keyword evidence="2 8" id="KW-0645">Protease</keyword>
<proteinExistence type="inferred from homology"/>
<evidence type="ECO:0000256" key="3">
    <source>
        <dbReference type="ARBA" id="ARBA00022801"/>
    </source>
</evidence>
<dbReference type="PROSITE" id="PS50106">
    <property type="entry name" value="PDZ"/>
    <property type="match status" value="1"/>
</dbReference>
<protein>
    <submittedName>
        <fullName evidence="8">Serine protease, S1-C subfamily, contains C-terminal PDZ domain</fullName>
    </submittedName>
</protein>
<dbReference type="EMBL" id="FXAZ01000005">
    <property type="protein sequence ID" value="SMG54527.1"/>
    <property type="molecule type" value="Genomic_DNA"/>
</dbReference>
<sequence length="530" mass="56585">MEDQRKFDSNNSNERSSDDSTQHEQAAARQNGEAGGNSHYYYAYGPYQSVKSEEPSATKMDAKDVEVTPPTPVKPLPFSSTTRTSYGQLDGQGNGGGQSGPSSNWQYKQPEKKRSSFRSMFVSFLAGALVVSTLMFTADYYNLFTSNNMPAATSNAGAAQTVANTNQPAPFPNGTTSVADVVKTAGPAVVKIETFSKSGGANSSNSWWYNDPYFRQFFGDSSGGNDEGSSSQGGQLQPLGIGTGFIFEKDGYILTNNHVIEGADQVQVYVDGFEKPFDAKVLGKSDELDLAVLKIEGEADLPTVQLGDSEQIAVGEQVVAIGNPSGFDHTVTTGVLSAKGREIEASDNGRAKKYTNLLQTDASINPGNSGGPLLNMKGEVIGMNVAVSKDAQGIGFAIPSNTITKVVEDLKANREIPKEPVPFIGATLASMTDQIATQLGTDVKEGALVTNVVFGSPAYEAELRAYDIITAIDGESVKTNQELIEAVSKKKVGDSVKLTVHRNGKSAEVSVKIGDRNKFEEQINQQQTQR</sequence>
<evidence type="ECO:0000259" key="7">
    <source>
        <dbReference type="PROSITE" id="PS50106"/>
    </source>
</evidence>
<dbReference type="Gene3D" id="2.40.10.10">
    <property type="entry name" value="Trypsin-like serine proteases"/>
    <property type="match status" value="2"/>
</dbReference>
<dbReference type="AlphaFoldDB" id="A0A1X7LLW8"/>
<accession>A0A1X7LLW8</accession>
<dbReference type="OrthoDB" id="9758917at2"/>
<feature type="region of interest" description="Disordered" evidence="5">
    <location>
        <begin position="52"/>
        <end position="110"/>
    </location>
</feature>
<keyword evidence="3" id="KW-0378">Hydrolase</keyword>
<feature type="region of interest" description="Disordered" evidence="5">
    <location>
        <begin position="1"/>
        <end position="40"/>
    </location>
</feature>
<dbReference type="InterPro" id="IPR001478">
    <property type="entry name" value="PDZ"/>
</dbReference>
<dbReference type="InterPro" id="IPR036034">
    <property type="entry name" value="PDZ_sf"/>
</dbReference>
<feature type="transmembrane region" description="Helical" evidence="6">
    <location>
        <begin position="121"/>
        <end position="141"/>
    </location>
</feature>
<evidence type="ECO:0000256" key="4">
    <source>
        <dbReference type="ARBA" id="ARBA00022825"/>
    </source>
</evidence>
<keyword evidence="9" id="KW-1185">Reference proteome</keyword>
<name>A0A1X7LLW8_9BACL</name>
<keyword evidence="6" id="KW-0472">Membrane</keyword>
<organism evidence="8 9">
    <name type="scientific">Paenibacillus aquistagni</name>
    <dbReference type="NCBI Taxonomy" id="1852522"/>
    <lineage>
        <taxon>Bacteria</taxon>
        <taxon>Bacillati</taxon>
        <taxon>Bacillota</taxon>
        <taxon>Bacilli</taxon>
        <taxon>Bacillales</taxon>
        <taxon>Paenibacillaceae</taxon>
        <taxon>Paenibacillus</taxon>
    </lineage>
</organism>
<dbReference type="PANTHER" id="PTHR43343:SF3">
    <property type="entry name" value="PROTEASE DO-LIKE 8, CHLOROPLASTIC"/>
    <property type="match status" value="1"/>
</dbReference>
<dbReference type="InterPro" id="IPR009003">
    <property type="entry name" value="Peptidase_S1_PA"/>
</dbReference>
<dbReference type="Proteomes" id="UP000193834">
    <property type="component" value="Unassembled WGS sequence"/>
</dbReference>
<dbReference type="Gene3D" id="2.30.42.10">
    <property type="match status" value="1"/>
</dbReference>
<dbReference type="SUPFAM" id="SSF50156">
    <property type="entry name" value="PDZ domain-like"/>
    <property type="match status" value="1"/>
</dbReference>
<dbReference type="PANTHER" id="PTHR43343">
    <property type="entry name" value="PEPTIDASE S12"/>
    <property type="match status" value="1"/>
</dbReference>
<dbReference type="InterPro" id="IPR051201">
    <property type="entry name" value="Chloro_Bact_Ser_Proteases"/>
</dbReference>
<dbReference type="GO" id="GO:0006508">
    <property type="term" value="P:proteolysis"/>
    <property type="evidence" value="ECO:0007669"/>
    <property type="project" value="UniProtKB-KW"/>
</dbReference>
<dbReference type="PRINTS" id="PR00834">
    <property type="entry name" value="PROTEASES2C"/>
</dbReference>
<dbReference type="InterPro" id="IPR043504">
    <property type="entry name" value="Peptidase_S1_PA_chymotrypsin"/>
</dbReference>
<keyword evidence="6" id="KW-0812">Transmembrane</keyword>
<dbReference type="InterPro" id="IPR001940">
    <property type="entry name" value="Peptidase_S1C"/>
</dbReference>
<dbReference type="SMART" id="SM00228">
    <property type="entry name" value="PDZ"/>
    <property type="match status" value="1"/>
</dbReference>
<evidence type="ECO:0000256" key="6">
    <source>
        <dbReference type="SAM" id="Phobius"/>
    </source>
</evidence>
<evidence type="ECO:0000256" key="1">
    <source>
        <dbReference type="ARBA" id="ARBA00010541"/>
    </source>
</evidence>
<feature type="domain" description="PDZ" evidence="7">
    <location>
        <begin position="413"/>
        <end position="504"/>
    </location>
</feature>
<dbReference type="GO" id="GO:0004252">
    <property type="term" value="F:serine-type endopeptidase activity"/>
    <property type="evidence" value="ECO:0007669"/>
    <property type="project" value="InterPro"/>
</dbReference>
<keyword evidence="4" id="KW-0720">Serine protease</keyword>
<gene>
    <name evidence="8" type="ORF">SAMN06295960_3761</name>
</gene>
<dbReference type="RefSeq" id="WP_085496723.1">
    <property type="nucleotide sequence ID" value="NZ_FXAZ01000005.1"/>
</dbReference>
<dbReference type="STRING" id="1852522.SAMN06295960_3761"/>
<evidence type="ECO:0000313" key="9">
    <source>
        <dbReference type="Proteomes" id="UP000193834"/>
    </source>
</evidence>
<dbReference type="CDD" id="cd06779">
    <property type="entry name" value="cpPDZ_Deg_HtrA-like"/>
    <property type="match status" value="1"/>
</dbReference>
<feature type="compositionally biased region" description="Basic and acidic residues" evidence="5">
    <location>
        <begin position="52"/>
        <end position="66"/>
    </location>
</feature>
<reference evidence="8 9" key="1">
    <citation type="submission" date="2017-04" db="EMBL/GenBank/DDBJ databases">
        <authorList>
            <person name="Afonso C.L."/>
            <person name="Miller P.J."/>
            <person name="Scott M.A."/>
            <person name="Spackman E."/>
            <person name="Goraichik I."/>
            <person name="Dimitrov K.M."/>
            <person name="Suarez D.L."/>
            <person name="Swayne D.E."/>
        </authorList>
    </citation>
    <scope>NUCLEOTIDE SEQUENCE [LARGE SCALE GENOMIC DNA]</scope>
    <source>
        <strain evidence="8 9">11</strain>
    </source>
</reference>
<evidence type="ECO:0000313" key="8">
    <source>
        <dbReference type="EMBL" id="SMG54527.1"/>
    </source>
</evidence>
<dbReference type="Pfam" id="PF13365">
    <property type="entry name" value="Trypsin_2"/>
    <property type="match status" value="1"/>
</dbReference>
<comment type="similarity">
    <text evidence="1">Belongs to the peptidase S1C family.</text>
</comment>
<keyword evidence="6" id="KW-1133">Transmembrane helix</keyword>
<dbReference type="Pfam" id="PF13180">
    <property type="entry name" value="PDZ_2"/>
    <property type="match status" value="1"/>
</dbReference>
<dbReference type="SUPFAM" id="SSF50494">
    <property type="entry name" value="Trypsin-like serine proteases"/>
    <property type="match status" value="1"/>
</dbReference>
<feature type="compositionally biased region" description="Gly residues" evidence="5">
    <location>
        <begin position="90"/>
        <end position="99"/>
    </location>
</feature>